<dbReference type="RefSeq" id="WP_133225242.1">
    <property type="nucleotide sequence ID" value="NZ_SMRT01000001.1"/>
</dbReference>
<evidence type="ECO:0000256" key="9">
    <source>
        <dbReference type="SAM" id="MobiDB-lite"/>
    </source>
</evidence>
<name>A0A4R5KY70_9BACL</name>
<comment type="caution">
    <text evidence="12">The sequence shown here is derived from an EMBL/GenBank/DDBJ whole genome shotgun (WGS) entry which is preliminary data.</text>
</comment>
<dbReference type="InterPro" id="IPR012334">
    <property type="entry name" value="Pectin_lyas_fold"/>
</dbReference>
<feature type="region of interest" description="Disordered" evidence="9">
    <location>
        <begin position="1278"/>
        <end position="1327"/>
    </location>
</feature>
<feature type="signal peptide" evidence="10">
    <location>
        <begin position="1"/>
        <end position="28"/>
    </location>
</feature>
<dbReference type="PANTHER" id="PTHR40088">
    <property type="entry name" value="PECTATE LYASE (EUROFUNG)"/>
    <property type="match status" value="1"/>
</dbReference>
<keyword evidence="7 12" id="KW-0456">Lyase</keyword>
<comment type="cofactor">
    <cofactor evidence="1">
        <name>Ca(2+)</name>
        <dbReference type="ChEBI" id="CHEBI:29108"/>
    </cofactor>
</comment>
<dbReference type="OrthoDB" id="8660908at2"/>
<keyword evidence="5 10" id="KW-0732">Signal</keyword>
<dbReference type="InterPro" id="IPR052052">
    <property type="entry name" value="Polysaccharide_Lyase_9"/>
</dbReference>
<keyword evidence="6" id="KW-0106">Calcium</keyword>
<dbReference type="InterPro" id="IPR011050">
    <property type="entry name" value="Pectin_lyase_fold/virulence"/>
</dbReference>
<evidence type="ECO:0000256" key="7">
    <source>
        <dbReference type="ARBA" id="ARBA00023239"/>
    </source>
</evidence>
<dbReference type="Pfam" id="PF25850">
    <property type="entry name" value="PelX_Ig"/>
    <property type="match status" value="1"/>
</dbReference>
<evidence type="ECO:0000256" key="6">
    <source>
        <dbReference type="ARBA" id="ARBA00022837"/>
    </source>
</evidence>
<evidence type="ECO:0000256" key="1">
    <source>
        <dbReference type="ARBA" id="ARBA00001913"/>
    </source>
</evidence>
<evidence type="ECO:0000256" key="10">
    <source>
        <dbReference type="SAM" id="SignalP"/>
    </source>
</evidence>
<evidence type="ECO:0000313" key="12">
    <source>
        <dbReference type="EMBL" id="TDG00533.1"/>
    </source>
</evidence>
<feature type="compositionally biased region" description="Polar residues" evidence="9">
    <location>
        <begin position="1313"/>
        <end position="1327"/>
    </location>
</feature>
<dbReference type="InterPro" id="IPR058953">
    <property type="entry name" value="PelX-like_N"/>
</dbReference>
<dbReference type="InterPro" id="IPR001119">
    <property type="entry name" value="SLH_dom"/>
</dbReference>
<dbReference type="EMBL" id="SMRT01000001">
    <property type="protein sequence ID" value="TDG00533.1"/>
    <property type="molecule type" value="Genomic_DNA"/>
</dbReference>
<dbReference type="GO" id="GO:0046872">
    <property type="term" value="F:metal ion binding"/>
    <property type="evidence" value="ECO:0007669"/>
    <property type="project" value="UniProtKB-KW"/>
</dbReference>
<sequence>MRKQLRQIAMIMSFVLMFTSIPMLQASAAQPDFINITSDWRGSVFGDVGGGDKITAANFGITENANGTVTLKSLNNNGKIAGGSEGIAYYFKELPDDANFELSATATVDSWDANNQVSFGIMARSNVLDNEHVGSSFTGEYVAVGALDQAMKGFYKMGGGTQQKAGLEFGTAAAPSAGNVYELKLKKSGDVIMLQIGSQTKVLSDYTGNLAYVGLYTSRKTQVTYSNVKFAVDTRAPSRLKLNTAGLKVDYFVSENLDLTNLVTAVYPDGHEEKLNPGDYIVSGFDNTTAGLKTITIHFNGATVSADVNVKPLNVTALGIKYFPAKTVYYPGDTFDPQGLTVLGQYNGNPVSEELANDQYTLSVSGATVAGTTYRFGTPGTKTVTVRSTVTTSTYTSFDISVKDAQLTGLDIRQSPEKMLYYIGEPFVVKGMIVYAQYSDGTQVRLMRNEYTVSQLDSGTPGTKTVEIIPNADPAKKTSLTVAVKQKELTGIQITHYPKTTYDTDGSAGEEFDPAGLAVSAVYDSGDKLLLMPDQYTVDASAFVPSVPGTYEIRIAPQLAGHALEPVGLKVTVRQKAEIQWKTIRFGQSSSDNNNKAEFLDNGAVRLTALEGGGKVTGDHDGIIYYYTELDAVHDNFELSADIKVTAYAKDPQDGQESFGLMARDAIGQAGDPSVFASNIAAVGGYSGGTTRPNGTQLFVRTGVEAPNGTGSKGIQSKMLNAERPTAANTSPAKPYRLTLAKTNSGFTGKLNNGTEEIFFEPDLLKVQNDKMYVGFYAARLATIEVSGARLTVTAAETDPPKMKAPEVPATPAFDFVSLTRTSQSAYQLSVKSNVNGAVTIKQGLNNALLQDRELEAGKTLSTATTVAANTYTNFSAVFVPDDTQNLTSYDKIVKNFTVDMRTYADNGDIYVSPGGTSTGDGSMAHPLDLDTAVDFVKPGQKIWLLGGTYSRTSKLDIKKSNDGTADAKKHLFAAPGARPVIDFNQKSEGVVLSGSYWHVKGIDFTRSAGNTKGFTVGGSHNIVEYSRFYANGDTGLQISSTDGSTDKSTWPSYNLILNCDSFDNIDPSNNNADGFAAKLTSGAGNVFRGDISHNNIDDGWDLYTKAGSGAIGAVIIENSIAFHNGTLTDGTVGAGDKNGFKLGGEGIHVPHLIRNSIAFGNGAVGFASNSNPGVQAENNVAFNNAKGNLNFTTYTGIATDFRIGGFVSYQKDFTAKDNYPAQLNSDQNYMFNGTASVNKSGVKLSDSNFVSLQPKLPYERDAEGNIIWGDFLKLISPGTDPEPNPGTNPGGKRHSSSSGGGGAGAVSGVSEPQHTSSGPLLSVEPQSTMVDGKKTALAVVDAASLNKAIEGMTDGAATITIEVKSAEPVTAVQIPALSVSEAVAKAANAILSVKVNDIVYDLPLKAIDLSSLSTALGAAAADIQVTITIEKVSGDAAAEIDTAAKKQGAVQLSGPLDFRITAEANGRKVWVLDLGNVYVSRSFDVSGSIDAHRATGAWYNSAKRMLTFVPSRFSSEGGATRIVMQRPGNSIYTVVQANKSFADMIGHWAREDVELLASKLLVDGSSDTAFTPQNPITRAEFAALLVRATGLAELHGMAFPDVAKEWFAGAVGAAAQAGLIVGFEDGTFRPDGAITREQMAVMIVRAMELAGKKADSDPRKLMAFEDNAQVSEWAKAGVAGAVNAGIVNGMTDKAFAPNGQATRAEAAVMLKRLLQAAGFMN</sequence>
<dbReference type="Gene3D" id="2.160.20.10">
    <property type="entry name" value="Single-stranded right-handed beta-helix, Pectin lyase-like"/>
    <property type="match status" value="1"/>
</dbReference>
<dbReference type="Pfam" id="PF00395">
    <property type="entry name" value="SLH"/>
    <property type="match status" value="3"/>
</dbReference>
<evidence type="ECO:0000256" key="3">
    <source>
        <dbReference type="ARBA" id="ARBA00022525"/>
    </source>
</evidence>
<comment type="subcellular location">
    <subcellularLocation>
        <location evidence="2">Secreted</location>
    </subcellularLocation>
</comment>
<dbReference type="InterPro" id="IPR058863">
    <property type="entry name" value="PelX-like_Ig"/>
</dbReference>
<evidence type="ECO:0000256" key="4">
    <source>
        <dbReference type="ARBA" id="ARBA00022723"/>
    </source>
</evidence>
<dbReference type="PROSITE" id="PS51272">
    <property type="entry name" value="SLH"/>
    <property type="match status" value="3"/>
</dbReference>
<dbReference type="GO" id="GO:0005576">
    <property type="term" value="C:extracellular region"/>
    <property type="evidence" value="ECO:0007669"/>
    <property type="project" value="UniProtKB-SubCell"/>
</dbReference>
<reference evidence="12 13" key="1">
    <citation type="submission" date="2019-03" db="EMBL/GenBank/DDBJ databases">
        <title>This is whole genome sequence of Paenibacillus sp MS74 strain.</title>
        <authorList>
            <person name="Trinh H.N."/>
        </authorList>
    </citation>
    <scope>NUCLEOTIDE SEQUENCE [LARGE SCALE GENOMIC DNA]</scope>
    <source>
        <strain evidence="12 13">MS74</strain>
    </source>
</reference>
<dbReference type="SUPFAM" id="SSF51126">
    <property type="entry name" value="Pectin lyase-like"/>
    <property type="match status" value="1"/>
</dbReference>
<evidence type="ECO:0000259" key="11">
    <source>
        <dbReference type="PROSITE" id="PS51272"/>
    </source>
</evidence>
<dbReference type="Pfam" id="PF25849">
    <property type="entry name" value="PelX_N"/>
    <property type="match status" value="2"/>
</dbReference>
<keyword evidence="13" id="KW-1185">Reference proteome</keyword>
<evidence type="ECO:0000256" key="8">
    <source>
        <dbReference type="ARBA" id="ARBA00038263"/>
    </source>
</evidence>
<dbReference type="Pfam" id="PF07523">
    <property type="entry name" value="Big_3"/>
    <property type="match status" value="3"/>
</dbReference>
<keyword evidence="3" id="KW-0964">Secreted</keyword>
<proteinExistence type="inferred from homology"/>
<feature type="domain" description="SLH" evidence="11">
    <location>
        <begin position="1595"/>
        <end position="1658"/>
    </location>
</feature>
<evidence type="ECO:0000256" key="2">
    <source>
        <dbReference type="ARBA" id="ARBA00004613"/>
    </source>
</evidence>
<evidence type="ECO:0000256" key="5">
    <source>
        <dbReference type="ARBA" id="ARBA00022729"/>
    </source>
</evidence>
<dbReference type="GO" id="GO:0016837">
    <property type="term" value="F:carbon-oxygen lyase activity, acting on polysaccharides"/>
    <property type="evidence" value="ECO:0007669"/>
    <property type="project" value="TreeGrafter"/>
</dbReference>
<organism evidence="12 13">
    <name type="scientific">Paenibacillus piri</name>
    <dbReference type="NCBI Taxonomy" id="2547395"/>
    <lineage>
        <taxon>Bacteria</taxon>
        <taxon>Bacillati</taxon>
        <taxon>Bacillota</taxon>
        <taxon>Bacilli</taxon>
        <taxon>Bacillales</taxon>
        <taxon>Paenibacillaceae</taxon>
        <taxon>Paenibacillus</taxon>
    </lineage>
</organism>
<gene>
    <name evidence="12" type="ORF">E1757_02555</name>
</gene>
<protein>
    <submittedName>
        <fullName evidence="12">Exopolygalacturonate lyase</fullName>
    </submittedName>
</protein>
<feature type="domain" description="SLH" evidence="11">
    <location>
        <begin position="1537"/>
        <end position="1594"/>
    </location>
</feature>
<feature type="domain" description="SLH" evidence="11">
    <location>
        <begin position="1662"/>
        <end position="1722"/>
    </location>
</feature>
<dbReference type="Proteomes" id="UP000295636">
    <property type="component" value="Unassembled WGS sequence"/>
</dbReference>
<dbReference type="InterPro" id="IPR022038">
    <property type="entry name" value="Ig-like_bact"/>
</dbReference>
<keyword evidence="4" id="KW-0479">Metal-binding</keyword>
<evidence type="ECO:0000313" key="13">
    <source>
        <dbReference type="Proteomes" id="UP000295636"/>
    </source>
</evidence>
<feature type="chain" id="PRO_5020515825" evidence="10">
    <location>
        <begin position="29"/>
        <end position="1722"/>
    </location>
</feature>
<accession>A0A4R5KY70</accession>
<dbReference type="Gene3D" id="2.60.40.3630">
    <property type="match status" value="4"/>
</dbReference>
<comment type="similarity">
    <text evidence="8">Belongs to the polysaccharide lyase 9 family.</text>
</comment>
<dbReference type="PANTHER" id="PTHR40088:SF1">
    <property type="entry name" value="PECTATE LYASE PEL9"/>
    <property type="match status" value="1"/>
</dbReference>